<dbReference type="AlphaFoldDB" id="K9WG00"/>
<dbReference type="Proteomes" id="UP000010471">
    <property type="component" value="Chromosome"/>
</dbReference>
<dbReference type="Pfam" id="PF01547">
    <property type="entry name" value="SBP_bac_1"/>
    <property type="match status" value="1"/>
</dbReference>
<evidence type="ECO:0000256" key="1">
    <source>
        <dbReference type="ARBA" id="ARBA00008520"/>
    </source>
</evidence>
<dbReference type="PATRIC" id="fig|1173027.3.peg.3725"/>
<dbReference type="STRING" id="1173027.Mic7113_3382"/>
<dbReference type="SUPFAM" id="SSF53850">
    <property type="entry name" value="Periplasmic binding protein-like II"/>
    <property type="match status" value="1"/>
</dbReference>
<evidence type="ECO:0000313" key="6">
    <source>
        <dbReference type="Proteomes" id="UP000010471"/>
    </source>
</evidence>
<dbReference type="GO" id="GO:1901982">
    <property type="term" value="F:maltose binding"/>
    <property type="evidence" value="ECO:0007669"/>
    <property type="project" value="TreeGrafter"/>
</dbReference>
<comment type="similarity">
    <text evidence="1">Belongs to the bacterial solute-binding protein 1 family.</text>
</comment>
<dbReference type="RefSeq" id="WP_015183256.1">
    <property type="nucleotide sequence ID" value="NC_019738.1"/>
</dbReference>
<dbReference type="Gene3D" id="3.40.190.10">
    <property type="entry name" value="Periplasmic binding protein-like II"/>
    <property type="match status" value="2"/>
</dbReference>
<keyword evidence="4" id="KW-1133">Transmembrane helix</keyword>
<dbReference type="GO" id="GO:0042956">
    <property type="term" value="P:maltodextrin transmembrane transport"/>
    <property type="evidence" value="ECO:0007669"/>
    <property type="project" value="TreeGrafter"/>
</dbReference>
<proteinExistence type="inferred from homology"/>
<organism evidence="5 6">
    <name type="scientific">Allocoleopsis franciscana PCC 7113</name>
    <dbReference type="NCBI Taxonomy" id="1173027"/>
    <lineage>
        <taxon>Bacteria</taxon>
        <taxon>Bacillati</taxon>
        <taxon>Cyanobacteriota</taxon>
        <taxon>Cyanophyceae</taxon>
        <taxon>Coleofasciculales</taxon>
        <taxon>Coleofasciculaceae</taxon>
        <taxon>Allocoleopsis</taxon>
        <taxon>Allocoleopsis franciscana</taxon>
    </lineage>
</organism>
<dbReference type="CDD" id="cd14750">
    <property type="entry name" value="PBP2_TMBP"/>
    <property type="match status" value="1"/>
</dbReference>
<dbReference type="KEGG" id="mic:Mic7113_3382"/>
<keyword evidence="2" id="KW-0813">Transport</keyword>
<sequence length="461" mass="51892">MKDMKVRGVRSRRLQRLIKKLGVPRLLGILVAWILIFQVWILPALTQQPVVITMMSQGQDLANWTPFFQEFQQKNPDIRINVVEGPFDTNLQENLLTSAFLLGDSPYDVLNLDIVWVPKFAAAGWLRPLDDRVSAEQLAEMVENNIDGGRYQGKLYRMPTNSDAGVLYYRTDLLKQIGAKPPETFSEMVGILQNLQKSGAKDNEWGYLWQGRQYEGVSAMFIEVLEGFGGFWVNPDTLEVGLDQPQAIEAVNFLRNTITQGISPRGVTTYGEEETRQIFQSGGAVFLRNWPYVWKLVNQEDSKIRGKVGIRPMLQGAGQTGGSCLGGWGLGISTTTKHPEEAWRLIQYMTSKDTMRRFVLETGLISSYKSLFTEPEIMAKYPHFPQLLEAVQQSVLRPPVAQYAQASDILQRYLSAAFTNGMNPQDAMQAAARETRNLLGRLQRTQTSQDSAPAQKVAIHS</sequence>
<dbReference type="GO" id="GO:0055052">
    <property type="term" value="C:ATP-binding cassette (ABC) transporter complex, substrate-binding subunit-containing"/>
    <property type="evidence" value="ECO:0007669"/>
    <property type="project" value="TreeGrafter"/>
</dbReference>
<gene>
    <name evidence="5" type="ORF">Mic7113_3382</name>
</gene>
<reference evidence="5 6" key="1">
    <citation type="submission" date="2012-06" db="EMBL/GenBank/DDBJ databases">
        <title>Finished chromosome of genome of Microcoleus sp. PCC 7113.</title>
        <authorList>
            <consortium name="US DOE Joint Genome Institute"/>
            <person name="Gugger M."/>
            <person name="Coursin T."/>
            <person name="Rippka R."/>
            <person name="Tandeau De Marsac N."/>
            <person name="Huntemann M."/>
            <person name="Wei C.-L."/>
            <person name="Han J."/>
            <person name="Detter J.C."/>
            <person name="Han C."/>
            <person name="Tapia R."/>
            <person name="Chen A."/>
            <person name="Kyrpides N."/>
            <person name="Mavromatis K."/>
            <person name="Markowitz V."/>
            <person name="Szeto E."/>
            <person name="Ivanova N."/>
            <person name="Pagani I."/>
            <person name="Pati A."/>
            <person name="Goodwin L."/>
            <person name="Nordberg H.P."/>
            <person name="Cantor M.N."/>
            <person name="Hua S.X."/>
            <person name="Woyke T."/>
            <person name="Kerfeld C.A."/>
        </authorList>
    </citation>
    <scope>NUCLEOTIDE SEQUENCE [LARGE SCALE GENOMIC DNA]</scope>
    <source>
        <strain evidence="5 6">PCC 7113</strain>
    </source>
</reference>
<evidence type="ECO:0000256" key="3">
    <source>
        <dbReference type="ARBA" id="ARBA00022729"/>
    </source>
</evidence>
<dbReference type="EMBL" id="CP003630">
    <property type="protein sequence ID" value="AFZ19113.1"/>
    <property type="molecule type" value="Genomic_DNA"/>
</dbReference>
<keyword evidence="6" id="KW-1185">Reference proteome</keyword>
<dbReference type="InterPro" id="IPR006059">
    <property type="entry name" value="SBP"/>
</dbReference>
<dbReference type="PANTHER" id="PTHR30061:SF50">
    <property type="entry name" value="MALTOSE_MALTODEXTRIN-BINDING PERIPLASMIC PROTEIN"/>
    <property type="match status" value="1"/>
</dbReference>
<keyword evidence="3" id="KW-0732">Signal</keyword>
<evidence type="ECO:0000256" key="2">
    <source>
        <dbReference type="ARBA" id="ARBA00022448"/>
    </source>
</evidence>
<dbReference type="eggNOG" id="COG1653">
    <property type="taxonomic scope" value="Bacteria"/>
</dbReference>
<accession>K9WG00</accession>
<evidence type="ECO:0000256" key="4">
    <source>
        <dbReference type="SAM" id="Phobius"/>
    </source>
</evidence>
<keyword evidence="4" id="KW-0812">Transmembrane</keyword>
<dbReference type="GO" id="GO:0015768">
    <property type="term" value="P:maltose transport"/>
    <property type="evidence" value="ECO:0007669"/>
    <property type="project" value="TreeGrafter"/>
</dbReference>
<name>K9WG00_9CYAN</name>
<keyword evidence="4" id="KW-0472">Membrane</keyword>
<dbReference type="HOGENOM" id="CLU_031285_9_1_3"/>
<feature type="transmembrane region" description="Helical" evidence="4">
    <location>
        <begin position="21"/>
        <end position="42"/>
    </location>
</feature>
<dbReference type="PANTHER" id="PTHR30061">
    <property type="entry name" value="MALTOSE-BINDING PERIPLASMIC PROTEIN"/>
    <property type="match status" value="1"/>
</dbReference>
<evidence type="ECO:0000313" key="5">
    <source>
        <dbReference type="EMBL" id="AFZ19113.1"/>
    </source>
</evidence>
<protein>
    <submittedName>
        <fullName evidence="5">Carbohydrate ABC transporter substrate-binding protein, CUT1 family</fullName>
    </submittedName>
</protein>